<comment type="caution">
    <text evidence="1">The sequence shown here is derived from an EMBL/GenBank/DDBJ whole genome shotgun (WGS) entry which is preliminary data.</text>
</comment>
<organism evidence="1 2">
    <name type="scientific">Amycolatopsis cihanbeyliensis</name>
    <dbReference type="NCBI Taxonomy" id="1128664"/>
    <lineage>
        <taxon>Bacteria</taxon>
        <taxon>Bacillati</taxon>
        <taxon>Actinomycetota</taxon>
        <taxon>Actinomycetes</taxon>
        <taxon>Pseudonocardiales</taxon>
        <taxon>Pseudonocardiaceae</taxon>
        <taxon>Amycolatopsis</taxon>
    </lineage>
</organism>
<accession>A0A542DQQ1</accession>
<name>A0A542DQQ1_AMYCI</name>
<dbReference type="AlphaFoldDB" id="A0A542DQQ1"/>
<evidence type="ECO:0000313" key="1">
    <source>
        <dbReference type="EMBL" id="TQJ05432.1"/>
    </source>
</evidence>
<keyword evidence="2" id="KW-1185">Reference proteome</keyword>
<sequence length="35" mass="3780">MIPRQDRPLLVLVLLALAVSLVQSIGLSAGWWCGC</sequence>
<proteinExistence type="predicted"/>
<evidence type="ECO:0000313" key="2">
    <source>
        <dbReference type="Proteomes" id="UP000320876"/>
    </source>
</evidence>
<dbReference type="EMBL" id="VFML01000001">
    <property type="protein sequence ID" value="TQJ05432.1"/>
    <property type="molecule type" value="Genomic_DNA"/>
</dbReference>
<gene>
    <name evidence="1" type="ORF">FB471_5262</name>
</gene>
<protein>
    <submittedName>
        <fullName evidence="1">Uncharacterized protein</fullName>
    </submittedName>
</protein>
<dbReference type="PROSITE" id="PS51257">
    <property type="entry name" value="PROKAR_LIPOPROTEIN"/>
    <property type="match status" value="1"/>
</dbReference>
<dbReference type="Proteomes" id="UP000320876">
    <property type="component" value="Unassembled WGS sequence"/>
</dbReference>
<reference evidence="1 2" key="1">
    <citation type="submission" date="2019-06" db="EMBL/GenBank/DDBJ databases">
        <title>Sequencing the genomes of 1000 actinobacteria strains.</title>
        <authorList>
            <person name="Klenk H.-P."/>
        </authorList>
    </citation>
    <scope>NUCLEOTIDE SEQUENCE [LARGE SCALE GENOMIC DNA]</scope>
    <source>
        <strain evidence="1 2">DSM 45679</strain>
    </source>
</reference>